<name>A0A081D3A6_9HYPH</name>
<dbReference type="Proteomes" id="UP000028701">
    <property type="component" value="Unassembled WGS sequence"/>
</dbReference>
<dbReference type="EMBL" id="BBJU01000038">
    <property type="protein sequence ID" value="GAK73402.1"/>
    <property type="molecule type" value="Genomic_DNA"/>
</dbReference>
<comment type="caution">
    <text evidence="2">The sequence shown here is derived from an EMBL/GenBank/DDBJ whole genome shotgun (WGS) entry which is preliminary data.</text>
</comment>
<evidence type="ECO:0000259" key="1">
    <source>
        <dbReference type="Pfam" id="PF18315"/>
    </source>
</evidence>
<dbReference type="OrthoDB" id="1444132at2"/>
<protein>
    <recommendedName>
        <fullName evidence="1">Integron cassette protein VCH-CASS1 chain domain-containing protein</fullName>
    </recommendedName>
</protein>
<dbReference type="AlphaFoldDB" id="A0A081D3A6"/>
<evidence type="ECO:0000313" key="3">
    <source>
        <dbReference type="Proteomes" id="UP000028701"/>
    </source>
</evidence>
<dbReference type="RefSeq" id="WP_045232815.1">
    <property type="nucleotide sequence ID" value="NZ_BBJU01000038.1"/>
</dbReference>
<organism evidence="2 3">
    <name type="scientific">Agrobacterium rubi TR3 = NBRC 13261</name>
    <dbReference type="NCBI Taxonomy" id="1368415"/>
    <lineage>
        <taxon>Bacteria</taxon>
        <taxon>Pseudomonadati</taxon>
        <taxon>Pseudomonadota</taxon>
        <taxon>Alphaproteobacteria</taxon>
        <taxon>Hyphomicrobiales</taxon>
        <taxon>Rhizobiaceae</taxon>
        <taxon>Rhizobium/Agrobacterium group</taxon>
        <taxon>Agrobacterium</taxon>
    </lineage>
</organism>
<accession>A0A081D3A6</accession>
<reference evidence="2 3" key="1">
    <citation type="submission" date="2014-08" db="EMBL/GenBank/DDBJ databases">
        <title>Whole genome shotgun sequence of Rhizobium rubi NBRC 13261.</title>
        <authorList>
            <person name="Katano-Makiyama Y."/>
            <person name="Hosoyama A."/>
            <person name="Hashimoto M."/>
            <person name="Hosoyama Y."/>
            <person name="Noguchi M."/>
            <person name="Tsuchikane K."/>
            <person name="Uohara A."/>
            <person name="Ohji S."/>
            <person name="Ichikawa N."/>
            <person name="Kimura A."/>
            <person name="Yamazoe A."/>
            <person name="Fujita N."/>
        </authorList>
    </citation>
    <scope>NUCLEOTIDE SEQUENCE [LARGE SCALE GENOMIC DNA]</scope>
    <source>
        <strain evidence="2 3">NBRC 13261</strain>
    </source>
</reference>
<sequence length="115" mass="12716">MARHLRTNIEIDNFITKVIAEANHHAPNVAAIIMPLSSAVRARLNLAVDKVEVYERNGNLARTCWVTIGGNRYTFTYNYSSGQIDLKAGSLQGVLRSSFDNHTPHAAILLQAARL</sequence>
<gene>
    <name evidence="2" type="ORF">RRU01S_38_00060</name>
</gene>
<proteinExistence type="predicted"/>
<dbReference type="Gene3D" id="3.30.920.70">
    <property type="match status" value="1"/>
</dbReference>
<evidence type="ECO:0000313" key="2">
    <source>
        <dbReference type="EMBL" id="GAK73402.1"/>
    </source>
</evidence>
<feature type="domain" description="Integron cassette protein VCH-CASS1 chain" evidence="1">
    <location>
        <begin position="12"/>
        <end position="105"/>
    </location>
</feature>
<dbReference type="Pfam" id="PF18315">
    <property type="entry name" value="VCH_CASS14"/>
    <property type="match status" value="1"/>
</dbReference>
<dbReference type="InterPro" id="IPR040614">
    <property type="entry name" value="VCH_CASS14"/>
</dbReference>
<dbReference type="eggNOG" id="ENOG50331BN">
    <property type="taxonomic scope" value="Bacteria"/>
</dbReference>